<dbReference type="Gene3D" id="3.90.920.10">
    <property type="entry name" value="DNA primase, PRIM domain"/>
    <property type="match status" value="1"/>
</dbReference>
<accession>A0A845V0K6</accession>
<sequence>MTDKSVRINGHDIEVSSLDKVLFPDDGITKADLIDYYLRIAKVALTYYRDRPLSMHRYPDGIDTKGFFQKNAPDYFPDWIDRVRLSKEGGEVDYVLANNTATLVYLSNQACITPHLALARADRPHHPDRLIFDLDPSDEDFSKVQKAASQLKGLLDKLQLPVFVQTTGSRGLHLVVPLDRREDFDTVREFSDRLARYVADHDPELMTIKKTKNQRGDRVYLDVQRNAYGQTAVAPYAVRARPGAPVATPLRWSEAQAGDLGPRQYHVGNLFQRLGQIDDPWADIAQHACSLKNARKRFDAMKTN</sequence>
<name>A0A845V0K6_9GAMM</name>
<dbReference type="Pfam" id="PF21686">
    <property type="entry name" value="LigD_Prim-Pol"/>
    <property type="match status" value="1"/>
</dbReference>
<dbReference type="InterPro" id="IPR052171">
    <property type="entry name" value="NHEJ_LigD"/>
</dbReference>
<dbReference type="GO" id="GO:0016874">
    <property type="term" value="F:ligase activity"/>
    <property type="evidence" value="ECO:0007669"/>
    <property type="project" value="UniProtKB-KW"/>
</dbReference>
<protein>
    <submittedName>
        <fullName evidence="2">ATP-dependent DNA ligase</fullName>
    </submittedName>
</protein>
<dbReference type="PANTHER" id="PTHR42705">
    <property type="entry name" value="BIFUNCTIONAL NON-HOMOLOGOUS END JOINING PROTEIN LIGD"/>
    <property type="match status" value="1"/>
</dbReference>
<dbReference type="CDD" id="cd04861">
    <property type="entry name" value="LigD_Pol_like"/>
    <property type="match status" value="1"/>
</dbReference>
<comment type="caution">
    <text evidence="2">The sequence shown here is derived from an EMBL/GenBank/DDBJ whole genome shotgun (WGS) entry which is preliminary data.</text>
</comment>
<dbReference type="EMBL" id="JAAGSC010000043">
    <property type="protein sequence ID" value="NDY96588.1"/>
    <property type="molecule type" value="Genomic_DNA"/>
</dbReference>
<dbReference type="RefSeq" id="WP_164211975.1">
    <property type="nucleotide sequence ID" value="NZ_JAAGSC010000043.1"/>
</dbReference>
<gene>
    <name evidence="2" type="ORF">G3I74_12690</name>
</gene>
<keyword evidence="2" id="KW-0436">Ligase</keyword>
<keyword evidence="3" id="KW-1185">Reference proteome</keyword>
<reference evidence="2 3" key="1">
    <citation type="submission" date="2020-02" db="EMBL/GenBank/DDBJ databases">
        <authorList>
            <person name="Zhang X.-Y."/>
        </authorList>
    </citation>
    <scope>NUCLEOTIDE SEQUENCE [LARGE SCALE GENOMIC DNA]</scope>
    <source>
        <strain evidence="2 3">C33</strain>
    </source>
</reference>
<dbReference type="AlphaFoldDB" id="A0A845V0K6"/>
<evidence type="ECO:0000313" key="2">
    <source>
        <dbReference type="EMBL" id="NDY96588.1"/>
    </source>
</evidence>
<dbReference type="PANTHER" id="PTHR42705:SF2">
    <property type="entry name" value="BIFUNCTIONAL NON-HOMOLOGOUS END JOINING PROTEIN LIGD"/>
    <property type="match status" value="1"/>
</dbReference>
<proteinExistence type="predicted"/>
<dbReference type="Proteomes" id="UP000484885">
    <property type="component" value="Unassembled WGS sequence"/>
</dbReference>
<feature type="domain" description="DNA ligase D polymerase" evidence="1">
    <location>
        <begin position="29"/>
        <end position="281"/>
    </location>
</feature>
<organism evidence="2 3">
    <name type="scientific">Wenzhouxiangella limi</name>
    <dbReference type="NCBI Taxonomy" id="2707351"/>
    <lineage>
        <taxon>Bacteria</taxon>
        <taxon>Pseudomonadati</taxon>
        <taxon>Pseudomonadota</taxon>
        <taxon>Gammaproteobacteria</taxon>
        <taxon>Chromatiales</taxon>
        <taxon>Wenzhouxiangellaceae</taxon>
        <taxon>Wenzhouxiangella</taxon>
    </lineage>
</organism>
<evidence type="ECO:0000313" key="3">
    <source>
        <dbReference type="Proteomes" id="UP000484885"/>
    </source>
</evidence>
<dbReference type="InterPro" id="IPR014145">
    <property type="entry name" value="LigD_pol_dom"/>
</dbReference>
<dbReference type="NCBIfam" id="TIGR02778">
    <property type="entry name" value="ligD_pol"/>
    <property type="match status" value="1"/>
</dbReference>
<evidence type="ECO:0000259" key="1">
    <source>
        <dbReference type="Pfam" id="PF21686"/>
    </source>
</evidence>